<proteinExistence type="predicted"/>
<evidence type="ECO:0000256" key="1">
    <source>
        <dbReference type="SAM" id="Coils"/>
    </source>
</evidence>
<dbReference type="OrthoDB" id="6775022at2759"/>
<dbReference type="PANTHER" id="PTHR33776">
    <property type="entry name" value="ENDO/EXONUCLEASE/PHOSPHATASE DOMAIN-CONTAINING PROTEIN"/>
    <property type="match status" value="1"/>
</dbReference>
<evidence type="ECO:0008006" key="4">
    <source>
        <dbReference type="Google" id="ProtNLM"/>
    </source>
</evidence>
<gene>
    <name evidence="2" type="ORF">CALMAC_LOCUS3931</name>
</gene>
<dbReference type="Gene3D" id="2.40.128.20">
    <property type="match status" value="1"/>
</dbReference>
<dbReference type="AlphaFoldDB" id="A0A653BVQ7"/>
<reference evidence="2 3" key="1">
    <citation type="submission" date="2019-01" db="EMBL/GenBank/DDBJ databases">
        <authorList>
            <person name="Sayadi A."/>
        </authorList>
    </citation>
    <scope>NUCLEOTIDE SEQUENCE [LARGE SCALE GENOMIC DNA]</scope>
</reference>
<sequence length="617" mass="71248">TQRRNEYEIGVTGRAAILYNVFIISGTGTGRSKSFLENKTYFEVHDKELGNAEMSKKKKPKATDESLTSSLGFTQMCSLENNSKSIAELLKENEELKEIIQQNQQIQQEMDIIILTECWKIENPSLFGIKDYSIVYNYGTVNQNDGVLLYVKKGFPYTYKIIDMSGIKVIEVSVGFLNSHIIITAIYRPPSTCVRTYINDLCDYLNTEKNFPHILIGDINIDILGNSDISHHYLNTLGVYGFESYINKYTRIQGEAKSCIDHIFVREPKQLFQYNPILVEENISDHYPTVLQILSRENIKATKSERLKQFVDNNKLLKNTANESWSGVYMADNLETATNIFIHKFKAIIENSTNTIKMKRNEIKRNPWVTKKVLKLINEKNDMHKLSKKYPTEENIAKYKDQKNKVETAIKAAKKEYCQNKIRSANGDSSVLWKTVKEFTDIRNTGNIKEIRAVDGNVINDPQKIANCFVEHFNSVGKTLAGPRSYNLIPDYMRHVQSIHLFKSMLKNWIASIPRYQGVWYFAYKYGTRISVSFGDACVKSDHTKTKNGFEVFLEYYDSKKKKQSFVADVPLMKEGGSYFEVNSKEQNMHMYTVLLETDYENYLTEFFCLRGQSPFM</sequence>
<dbReference type="InterPro" id="IPR036691">
    <property type="entry name" value="Endo/exonu/phosph_ase_sf"/>
</dbReference>
<keyword evidence="1" id="KW-0175">Coiled coil</keyword>
<dbReference type="PANTHER" id="PTHR33776:SF4">
    <property type="entry name" value="ENDONUCLEASE_EXONUCLEASE_PHOSPHATASE DOMAIN-CONTAINING PROTEIN"/>
    <property type="match status" value="1"/>
</dbReference>
<organism evidence="2 3">
    <name type="scientific">Callosobruchus maculatus</name>
    <name type="common">Southern cowpea weevil</name>
    <name type="synonym">Pulse bruchid</name>
    <dbReference type="NCBI Taxonomy" id="64391"/>
    <lineage>
        <taxon>Eukaryota</taxon>
        <taxon>Metazoa</taxon>
        <taxon>Ecdysozoa</taxon>
        <taxon>Arthropoda</taxon>
        <taxon>Hexapoda</taxon>
        <taxon>Insecta</taxon>
        <taxon>Pterygota</taxon>
        <taxon>Neoptera</taxon>
        <taxon>Endopterygota</taxon>
        <taxon>Coleoptera</taxon>
        <taxon>Polyphaga</taxon>
        <taxon>Cucujiformia</taxon>
        <taxon>Chrysomeloidea</taxon>
        <taxon>Chrysomelidae</taxon>
        <taxon>Bruchinae</taxon>
        <taxon>Bruchini</taxon>
        <taxon>Callosobruchus</taxon>
    </lineage>
</organism>
<evidence type="ECO:0000313" key="2">
    <source>
        <dbReference type="EMBL" id="VEN39376.1"/>
    </source>
</evidence>
<evidence type="ECO:0000313" key="3">
    <source>
        <dbReference type="Proteomes" id="UP000410492"/>
    </source>
</evidence>
<accession>A0A653BVQ7</accession>
<dbReference type="Proteomes" id="UP000410492">
    <property type="component" value="Unassembled WGS sequence"/>
</dbReference>
<dbReference type="EMBL" id="CAACVG010005487">
    <property type="protein sequence ID" value="VEN39376.1"/>
    <property type="molecule type" value="Genomic_DNA"/>
</dbReference>
<keyword evidence="3" id="KW-1185">Reference proteome</keyword>
<dbReference type="SUPFAM" id="SSF50814">
    <property type="entry name" value="Lipocalins"/>
    <property type="match status" value="1"/>
</dbReference>
<name>A0A653BVQ7_CALMS</name>
<dbReference type="InterPro" id="IPR012674">
    <property type="entry name" value="Calycin"/>
</dbReference>
<feature type="coiled-coil region" evidence="1">
    <location>
        <begin position="79"/>
        <end position="109"/>
    </location>
</feature>
<dbReference type="Gene3D" id="3.60.10.10">
    <property type="entry name" value="Endonuclease/exonuclease/phosphatase"/>
    <property type="match status" value="1"/>
</dbReference>
<dbReference type="SUPFAM" id="SSF56219">
    <property type="entry name" value="DNase I-like"/>
    <property type="match status" value="1"/>
</dbReference>
<protein>
    <recommendedName>
        <fullName evidence="4">Endonuclease/exonuclease/phosphatase domain-containing protein</fullName>
    </recommendedName>
</protein>
<feature type="non-terminal residue" evidence="2">
    <location>
        <position position="1"/>
    </location>
</feature>